<dbReference type="Proteomes" id="UP001233999">
    <property type="component" value="Unassembled WGS sequence"/>
</dbReference>
<organism evidence="5 6">
    <name type="scientific">Diploptera punctata</name>
    <name type="common">Pacific beetle cockroach</name>
    <dbReference type="NCBI Taxonomy" id="6984"/>
    <lineage>
        <taxon>Eukaryota</taxon>
        <taxon>Metazoa</taxon>
        <taxon>Ecdysozoa</taxon>
        <taxon>Arthropoda</taxon>
        <taxon>Hexapoda</taxon>
        <taxon>Insecta</taxon>
        <taxon>Pterygota</taxon>
        <taxon>Neoptera</taxon>
        <taxon>Polyneoptera</taxon>
        <taxon>Dictyoptera</taxon>
        <taxon>Blattodea</taxon>
        <taxon>Blaberoidea</taxon>
        <taxon>Blaberidae</taxon>
        <taxon>Diplopterinae</taxon>
        <taxon>Diploptera</taxon>
    </lineage>
</organism>
<evidence type="ECO:0000256" key="1">
    <source>
        <dbReference type="ARBA" id="ARBA00006233"/>
    </source>
</evidence>
<evidence type="ECO:0000256" key="2">
    <source>
        <dbReference type="ARBA" id="ARBA00020243"/>
    </source>
</evidence>
<dbReference type="SUPFAM" id="SSF55729">
    <property type="entry name" value="Acyl-CoA N-acyltransferases (Nat)"/>
    <property type="match status" value="1"/>
</dbReference>
<evidence type="ECO:0000259" key="4">
    <source>
        <dbReference type="PROSITE" id="PS51729"/>
    </source>
</evidence>
<reference evidence="5" key="1">
    <citation type="journal article" date="2023" name="IScience">
        <title>Live-bearing cockroach genome reveals convergent evolutionary mechanisms linked to viviparity in insects and beyond.</title>
        <authorList>
            <person name="Fouks B."/>
            <person name="Harrison M.C."/>
            <person name="Mikhailova A.A."/>
            <person name="Marchal E."/>
            <person name="English S."/>
            <person name="Carruthers M."/>
            <person name="Jennings E.C."/>
            <person name="Chiamaka E.L."/>
            <person name="Frigard R.A."/>
            <person name="Pippel M."/>
            <person name="Attardo G.M."/>
            <person name="Benoit J.B."/>
            <person name="Bornberg-Bauer E."/>
            <person name="Tobe S.S."/>
        </authorList>
    </citation>
    <scope>NUCLEOTIDE SEQUENCE</scope>
    <source>
        <strain evidence="5">Stay&amp;Tobe</strain>
    </source>
</reference>
<dbReference type="AlphaFoldDB" id="A0AAD8AM50"/>
<dbReference type="PANTHER" id="PTHR31435:SF9">
    <property type="entry name" value="PROTEIN NATD1"/>
    <property type="match status" value="1"/>
</dbReference>
<comment type="similarity">
    <text evidence="1">Belongs to the NATD1 family.</text>
</comment>
<dbReference type="Gene3D" id="3.40.630.30">
    <property type="match status" value="1"/>
</dbReference>
<feature type="domain" description="N-acetyltransferase" evidence="4">
    <location>
        <begin position="26"/>
        <end position="113"/>
    </location>
</feature>
<dbReference type="EMBL" id="JASPKZ010000034">
    <property type="protein sequence ID" value="KAJ9601141.1"/>
    <property type="molecule type" value="Genomic_DNA"/>
</dbReference>
<dbReference type="PANTHER" id="PTHR31435">
    <property type="entry name" value="PROTEIN NATD1"/>
    <property type="match status" value="1"/>
</dbReference>
<name>A0AAD8AM50_DIPPU</name>
<dbReference type="Pfam" id="PF14542">
    <property type="entry name" value="Acetyltransf_CG"/>
    <property type="match status" value="1"/>
</dbReference>
<dbReference type="InterPro" id="IPR045057">
    <property type="entry name" value="Gcn5-rel_NAT"/>
</dbReference>
<dbReference type="InterPro" id="IPR016181">
    <property type="entry name" value="Acyl_CoA_acyltransferase"/>
</dbReference>
<evidence type="ECO:0000313" key="5">
    <source>
        <dbReference type="EMBL" id="KAJ9601141.1"/>
    </source>
</evidence>
<dbReference type="PROSITE" id="PS51729">
    <property type="entry name" value="GNAT_YJDJ"/>
    <property type="match status" value="1"/>
</dbReference>
<accession>A0AAD8AM50</accession>
<keyword evidence="6" id="KW-1185">Reference proteome</keyword>
<protein>
    <recommendedName>
        <fullName evidence="2">Protein NATD1</fullName>
    </recommendedName>
    <alternativeName>
        <fullName evidence="3">N-acetyltransferase domain-containing protein 1</fullName>
    </alternativeName>
</protein>
<gene>
    <name evidence="5" type="ORF">L9F63_000720</name>
</gene>
<proteinExistence type="inferred from homology"/>
<evidence type="ECO:0000256" key="3">
    <source>
        <dbReference type="ARBA" id="ARBA00031876"/>
    </source>
</evidence>
<reference evidence="5" key="2">
    <citation type="submission" date="2023-05" db="EMBL/GenBank/DDBJ databases">
        <authorList>
            <person name="Fouks B."/>
        </authorList>
    </citation>
    <scope>NUCLEOTIDE SEQUENCE</scope>
    <source>
        <strain evidence="5">Stay&amp;Tobe</strain>
        <tissue evidence="5">Testes</tissue>
    </source>
</reference>
<evidence type="ECO:0000313" key="6">
    <source>
        <dbReference type="Proteomes" id="UP001233999"/>
    </source>
</evidence>
<dbReference type="InterPro" id="IPR031165">
    <property type="entry name" value="GNAT_YJDJ"/>
</dbReference>
<comment type="caution">
    <text evidence="5">The sequence shown here is derived from an EMBL/GenBank/DDBJ whole genome shotgun (WGS) entry which is preliminary data.</text>
</comment>
<sequence>MLRRVPQILTRGSLAKFLSSMQSGVIHDVENSMFYIDINNDKAYVQYDKVNGILDLFETEVPVEFRGKGIAQILAKAVFDHVVTNDLKMKVTCTYLQDYLAKNPAPEYVSRVVD</sequence>